<dbReference type="Gene3D" id="1.10.10.540">
    <property type="entry name" value="XPC-binding domain"/>
    <property type="match status" value="1"/>
</dbReference>
<dbReference type="InterPro" id="IPR015940">
    <property type="entry name" value="UBA"/>
</dbReference>
<name>A0ABD3W800_SINWO</name>
<evidence type="ECO:0000256" key="4">
    <source>
        <dbReference type="ARBA" id="ARBA00022763"/>
    </source>
</evidence>
<dbReference type="NCBIfam" id="TIGR00601">
    <property type="entry name" value="rad23"/>
    <property type="match status" value="1"/>
</dbReference>
<evidence type="ECO:0000259" key="10">
    <source>
        <dbReference type="PROSITE" id="PS50030"/>
    </source>
</evidence>
<dbReference type="PANTHER" id="PTHR10621:SF0">
    <property type="entry name" value="UV EXCISION REPAIR PROTEIN RAD23"/>
    <property type="match status" value="1"/>
</dbReference>
<dbReference type="FunFam" id="1.10.8.10:FF:000002">
    <property type="entry name" value="UV excision repair protein RAD23 homolog"/>
    <property type="match status" value="1"/>
</dbReference>
<dbReference type="GO" id="GO:0043161">
    <property type="term" value="P:proteasome-mediated ubiquitin-dependent protein catabolic process"/>
    <property type="evidence" value="ECO:0007669"/>
    <property type="project" value="UniProtKB-UniRule"/>
</dbReference>
<dbReference type="Proteomes" id="UP001634394">
    <property type="component" value="Unassembled WGS sequence"/>
</dbReference>
<dbReference type="Pfam" id="PF00240">
    <property type="entry name" value="ubiquitin"/>
    <property type="match status" value="1"/>
</dbReference>
<feature type="region of interest" description="Disordered" evidence="9">
    <location>
        <begin position="233"/>
        <end position="279"/>
    </location>
</feature>
<sequence>MIITIKTLQQQTFKIEVEPENLVKDLKEKIEREKGADNFPANGQKLIYAGKILDNEKKISEYKIEEKNFVVVMVSKPKSGAKTDSAPSTSTASSTAESPESPVPSPEATASDASSAKESAKEEKVESQKRETPVTITTPSTTPASTAAATTTITTTPTATKTESSIPAAASASSSVTLAAESLLVTGEDYEKMVAEIMNMGFERDKVVRALRASFNNPDRAVEYLFSGIPEIPVQETQSPPRTTAAPMAISPPPAQRSPSATGGTTQSGGGSLGSTAGENPLAFLRTQPQFQRMRNVIQENPQLLPALLQQIGQTNPPLLQLISQNQELFIQMLNEPAEGEQEGQAQGGGGGGGESPAGLGQGGYIHVTPQEKEAIERLKALGFPEGMCIQAYFACEKNEDLAANFLLSQTFDDEEQQ</sequence>
<feature type="compositionally biased region" description="Basic and acidic residues" evidence="9">
    <location>
        <begin position="118"/>
        <end position="132"/>
    </location>
</feature>
<keyword evidence="5" id="KW-0647">Proteasome</keyword>
<organism evidence="12 13">
    <name type="scientific">Sinanodonta woodiana</name>
    <name type="common">Chinese pond mussel</name>
    <name type="synonym">Anodonta woodiana</name>
    <dbReference type="NCBI Taxonomy" id="1069815"/>
    <lineage>
        <taxon>Eukaryota</taxon>
        <taxon>Metazoa</taxon>
        <taxon>Spiralia</taxon>
        <taxon>Lophotrochozoa</taxon>
        <taxon>Mollusca</taxon>
        <taxon>Bivalvia</taxon>
        <taxon>Autobranchia</taxon>
        <taxon>Heteroconchia</taxon>
        <taxon>Palaeoheterodonta</taxon>
        <taxon>Unionida</taxon>
        <taxon>Unionoidea</taxon>
        <taxon>Unionidae</taxon>
        <taxon>Unioninae</taxon>
        <taxon>Sinanodonta</taxon>
    </lineage>
</organism>
<dbReference type="GO" id="GO:0043130">
    <property type="term" value="F:ubiquitin binding"/>
    <property type="evidence" value="ECO:0007669"/>
    <property type="project" value="UniProtKB-UniRule"/>
</dbReference>
<evidence type="ECO:0000256" key="5">
    <source>
        <dbReference type="ARBA" id="ARBA00022942"/>
    </source>
</evidence>
<dbReference type="GO" id="GO:0031593">
    <property type="term" value="F:polyubiquitin modification-dependent protein binding"/>
    <property type="evidence" value="ECO:0007669"/>
    <property type="project" value="UniProtKB-UniRule"/>
</dbReference>
<dbReference type="PROSITE" id="PS50030">
    <property type="entry name" value="UBA"/>
    <property type="match status" value="2"/>
</dbReference>
<dbReference type="SUPFAM" id="SSF46934">
    <property type="entry name" value="UBA-like"/>
    <property type="match status" value="2"/>
</dbReference>
<feature type="compositionally biased region" description="Low complexity" evidence="9">
    <location>
        <begin position="83"/>
        <end position="117"/>
    </location>
</feature>
<evidence type="ECO:0000256" key="2">
    <source>
        <dbReference type="ARBA" id="ARBA00022553"/>
    </source>
</evidence>
<dbReference type="SUPFAM" id="SSF54236">
    <property type="entry name" value="Ubiquitin-like"/>
    <property type="match status" value="1"/>
</dbReference>
<evidence type="ECO:0000313" key="12">
    <source>
        <dbReference type="EMBL" id="KAL3868973.1"/>
    </source>
</evidence>
<dbReference type="GO" id="GO:0000502">
    <property type="term" value="C:proteasome complex"/>
    <property type="evidence" value="ECO:0007669"/>
    <property type="project" value="UniProtKB-KW"/>
</dbReference>
<keyword evidence="3" id="KW-0677">Repeat</keyword>
<evidence type="ECO:0000256" key="1">
    <source>
        <dbReference type="ARBA" id="ARBA00009878"/>
    </source>
</evidence>
<dbReference type="GO" id="GO:0003684">
    <property type="term" value="F:damaged DNA binding"/>
    <property type="evidence" value="ECO:0007669"/>
    <property type="project" value="UniProtKB-UniRule"/>
</dbReference>
<dbReference type="GO" id="GO:0005634">
    <property type="term" value="C:nucleus"/>
    <property type="evidence" value="ECO:0007669"/>
    <property type="project" value="UniProtKB-SubCell"/>
</dbReference>
<reference evidence="12 13" key="1">
    <citation type="submission" date="2024-11" db="EMBL/GenBank/DDBJ databases">
        <title>Chromosome-level genome assembly of the freshwater bivalve Anodonta woodiana.</title>
        <authorList>
            <person name="Chen X."/>
        </authorList>
    </citation>
    <scope>NUCLEOTIDE SEQUENCE [LARGE SCALE GENOMIC DNA]</scope>
    <source>
        <strain evidence="12">MN2024</strain>
        <tissue evidence="12">Gills</tissue>
    </source>
</reference>
<comment type="caution">
    <text evidence="12">The sequence shown here is derived from an EMBL/GenBank/DDBJ whole genome shotgun (WGS) entry which is preliminary data.</text>
</comment>
<dbReference type="AlphaFoldDB" id="A0ABD3W800"/>
<feature type="domain" description="UBA" evidence="10">
    <location>
        <begin position="370"/>
        <end position="410"/>
    </location>
</feature>
<dbReference type="InterPro" id="IPR004806">
    <property type="entry name" value="Rad23"/>
</dbReference>
<dbReference type="PANTHER" id="PTHR10621">
    <property type="entry name" value="UV EXCISION REPAIR PROTEIN RAD23"/>
    <property type="match status" value="1"/>
</dbReference>
<dbReference type="FunFam" id="3.10.20.90:FF:000254">
    <property type="entry name" value="UV excision repair protein Rad23"/>
    <property type="match status" value="1"/>
</dbReference>
<evidence type="ECO:0000313" key="13">
    <source>
        <dbReference type="Proteomes" id="UP001634394"/>
    </source>
</evidence>
<dbReference type="CDD" id="cd14380">
    <property type="entry name" value="UBA2_Rad23"/>
    <property type="match status" value="1"/>
</dbReference>
<feature type="compositionally biased region" description="Low complexity" evidence="9">
    <location>
        <begin position="133"/>
        <end position="167"/>
    </location>
</feature>
<feature type="compositionally biased region" description="Gly residues" evidence="9">
    <location>
        <begin position="346"/>
        <end position="361"/>
    </location>
</feature>
<dbReference type="InterPro" id="IPR015360">
    <property type="entry name" value="XPC-bd"/>
</dbReference>
<keyword evidence="2" id="KW-0597">Phosphoprotein</keyword>
<dbReference type="PRINTS" id="PR01839">
    <property type="entry name" value="RAD23PROTEIN"/>
</dbReference>
<dbReference type="InterPro" id="IPR029071">
    <property type="entry name" value="Ubiquitin-like_domsf"/>
</dbReference>
<accession>A0ABD3W800</accession>
<protein>
    <recommendedName>
        <fullName evidence="8">UV excision repair protein RAD23</fullName>
    </recommendedName>
</protein>
<dbReference type="GO" id="GO:0006289">
    <property type="term" value="P:nucleotide-excision repair"/>
    <property type="evidence" value="ECO:0007669"/>
    <property type="project" value="UniProtKB-UniRule"/>
</dbReference>
<dbReference type="SMART" id="SM00727">
    <property type="entry name" value="STI1"/>
    <property type="match status" value="1"/>
</dbReference>
<dbReference type="PROSITE" id="PS50053">
    <property type="entry name" value="UBIQUITIN_2"/>
    <property type="match status" value="1"/>
</dbReference>
<evidence type="ECO:0000256" key="6">
    <source>
        <dbReference type="ARBA" id="ARBA00023204"/>
    </source>
</evidence>
<dbReference type="SMART" id="SM00213">
    <property type="entry name" value="UBQ"/>
    <property type="match status" value="1"/>
</dbReference>
<feature type="region of interest" description="Disordered" evidence="9">
    <location>
        <begin position="78"/>
        <end position="167"/>
    </location>
</feature>
<keyword evidence="4 8" id="KW-0227">DNA damage</keyword>
<evidence type="ECO:0000256" key="7">
    <source>
        <dbReference type="ARBA" id="ARBA00023242"/>
    </source>
</evidence>
<dbReference type="FunFam" id="1.10.8.10:FF:000003">
    <property type="entry name" value="UV excision repair protein RAD23 homolog"/>
    <property type="match status" value="1"/>
</dbReference>
<feature type="domain" description="UBA" evidence="10">
    <location>
        <begin position="188"/>
        <end position="228"/>
    </location>
</feature>
<feature type="domain" description="Ubiquitin-like" evidence="11">
    <location>
        <begin position="1"/>
        <end position="79"/>
    </location>
</feature>
<dbReference type="SUPFAM" id="SSF101238">
    <property type="entry name" value="XPC-binding domain"/>
    <property type="match status" value="1"/>
</dbReference>
<dbReference type="InterPro" id="IPR009060">
    <property type="entry name" value="UBA-like_sf"/>
</dbReference>
<proteinExistence type="inferred from homology"/>
<feature type="region of interest" description="Disordered" evidence="9">
    <location>
        <begin position="339"/>
        <end position="361"/>
    </location>
</feature>
<dbReference type="FunFam" id="1.10.10.540:FF:000001">
    <property type="entry name" value="UV excision repair protein RAD23 B"/>
    <property type="match status" value="1"/>
</dbReference>
<keyword evidence="6 8" id="KW-0234">DNA repair</keyword>
<dbReference type="Pfam" id="PF00627">
    <property type="entry name" value="UBA"/>
    <property type="match status" value="2"/>
</dbReference>
<evidence type="ECO:0000256" key="3">
    <source>
        <dbReference type="ARBA" id="ARBA00022737"/>
    </source>
</evidence>
<evidence type="ECO:0000256" key="9">
    <source>
        <dbReference type="SAM" id="MobiDB-lite"/>
    </source>
</evidence>
<comment type="similarity">
    <text evidence="1 8">Belongs to the RAD23 family.</text>
</comment>
<keyword evidence="8" id="KW-0963">Cytoplasm</keyword>
<dbReference type="Pfam" id="PF09280">
    <property type="entry name" value="XPC-binding"/>
    <property type="match status" value="1"/>
</dbReference>
<dbReference type="InterPro" id="IPR036353">
    <property type="entry name" value="XPC-bd_sf"/>
</dbReference>
<dbReference type="GO" id="GO:0005737">
    <property type="term" value="C:cytoplasm"/>
    <property type="evidence" value="ECO:0007669"/>
    <property type="project" value="UniProtKB-SubCell"/>
</dbReference>
<dbReference type="CDD" id="cd01805">
    <property type="entry name" value="Ubl_Rad23"/>
    <property type="match status" value="1"/>
</dbReference>
<dbReference type="InterPro" id="IPR041811">
    <property type="entry name" value="RAD23A/B_UBA1"/>
</dbReference>
<dbReference type="EMBL" id="JBJQND010000008">
    <property type="protein sequence ID" value="KAL3868973.1"/>
    <property type="molecule type" value="Genomic_DNA"/>
</dbReference>
<comment type="subcellular location">
    <subcellularLocation>
        <location evidence="8">Nucleus</location>
    </subcellularLocation>
    <subcellularLocation>
        <location evidence="8">Cytoplasm</location>
    </subcellularLocation>
</comment>
<evidence type="ECO:0000256" key="8">
    <source>
        <dbReference type="RuleBase" id="RU367049"/>
    </source>
</evidence>
<keyword evidence="13" id="KW-1185">Reference proteome</keyword>
<evidence type="ECO:0000259" key="11">
    <source>
        <dbReference type="PROSITE" id="PS50053"/>
    </source>
</evidence>
<dbReference type="InterPro" id="IPR006636">
    <property type="entry name" value="STI1_HS-bd"/>
</dbReference>
<dbReference type="Gene3D" id="1.10.8.10">
    <property type="entry name" value="DNA helicase RuvA subunit, C-terminal domain"/>
    <property type="match status" value="2"/>
</dbReference>
<dbReference type="Gene3D" id="3.10.20.90">
    <property type="entry name" value="Phosphatidylinositol 3-kinase Catalytic Subunit, Chain A, domain 1"/>
    <property type="match status" value="1"/>
</dbReference>
<dbReference type="InterPro" id="IPR000626">
    <property type="entry name" value="Ubiquitin-like_dom"/>
</dbReference>
<dbReference type="SMART" id="SM00165">
    <property type="entry name" value="UBA"/>
    <property type="match status" value="2"/>
</dbReference>
<gene>
    <name evidence="12" type="ORF">ACJMK2_041718</name>
</gene>
<comment type="function">
    <text evidence="8">Multiubiquitin chain receptor involved in modulation of proteasomal degradation. Involved in nucleotide excision repair.</text>
</comment>
<keyword evidence="7 8" id="KW-0539">Nucleus</keyword>
<dbReference type="CDD" id="cd14377">
    <property type="entry name" value="UBA1_Rad23"/>
    <property type="match status" value="1"/>
</dbReference>